<accession>A0A397XYZ8</accession>
<evidence type="ECO:0000313" key="2">
    <source>
        <dbReference type="EMBL" id="RID46602.1"/>
    </source>
</evidence>
<feature type="transmembrane region" description="Helical" evidence="1">
    <location>
        <begin position="275"/>
        <end position="298"/>
    </location>
</feature>
<dbReference type="EMBL" id="CM010636">
    <property type="protein sequence ID" value="RID46602.1"/>
    <property type="molecule type" value="Genomic_DNA"/>
</dbReference>
<evidence type="ECO:0000256" key="1">
    <source>
        <dbReference type="SAM" id="Phobius"/>
    </source>
</evidence>
<keyword evidence="1" id="KW-1133">Transmembrane helix</keyword>
<gene>
    <name evidence="2" type="ORF">BRARA_I03250</name>
</gene>
<name>A0A397XYZ8_BRACM</name>
<feature type="transmembrane region" description="Helical" evidence="1">
    <location>
        <begin position="219"/>
        <end position="243"/>
    </location>
</feature>
<proteinExistence type="predicted"/>
<feature type="transmembrane region" description="Helical" evidence="1">
    <location>
        <begin position="191"/>
        <end position="213"/>
    </location>
</feature>
<reference evidence="2 3" key="1">
    <citation type="submission" date="2018-06" db="EMBL/GenBank/DDBJ databases">
        <title>WGS assembly of Brassica rapa FPsc.</title>
        <authorList>
            <person name="Bowman J."/>
            <person name="Kohchi T."/>
            <person name="Yamato K."/>
            <person name="Jenkins J."/>
            <person name="Shu S."/>
            <person name="Ishizaki K."/>
            <person name="Yamaoka S."/>
            <person name="Nishihama R."/>
            <person name="Nakamura Y."/>
            <person name="Berger F."/>
            <person name="Adam C."/>
            <person name="Aki S."/>
            <person name="Althoff F."/>
            <person name="Araki T."/>
            <person name="Arteaga-Vazquez M."/>
            <person name="Balasubrmanian S."/>
            <person name="Bauer D."/>
            <person name="Boehm C."/>
            <person name="Briginshaw L."/>
            <person name="Caballero-Perez J."/>
            <person name="Catarino B."/>
            <person name="Chen F."/>
            <person name="Chiyoda S."/>
            <person name="Chovatia M."/>
            <person name="Davies K."/>
            <person name="Delmans M."/>
            <person name="Demura T."/>
            <person name="Dierschke T."/>
            <person name="Dolan L."/>
            <person name="Dorantes-Acosta A."/>
            <person name="Eklund D."/>
            <person name="Florent S."/>
            <person name="Flores-Sandoval E."/>
            <person name="Fujiyama A."/>
            <person name="Fukuzawa H."/>
            <person name="Galik B."/>
            <person name="Grimanelli D."/>
            <person name="Grimwood J."/>
            <person name="Grossniklaus U."/>
            <person name="Hamada T."/>
            <person name="Haseloff J."/>
            <person name="Hetherington A."/>
            <person name="Higo A."/>
            <person name="Hirakawa Y."/>
            <person name="Hundley H."/>
            <person name="Ikeda Y."/>
            <person name="Inoue K."/>
            <person name="Inoue S."/>
            <person name="Ishida S."/>
            <person name="Jia Q."/>
            <person name="Kakita M."/>
            <person name="Kanazawa T."/>
            <person name="Kawai Y."/>
            <person name="Kawashima T."/>
            <person name="Kennedy M."/>
            <person name="Kinose K."/>
            <person name="Kinoshita T."/>
            <person name="Kohara Y."/>
            <person name="Koide E."/>
            <person name="Komatsu K."/>
            <person name="Kopischke S."/>
            <person name="Kubo M."/>
            <person name="Kyozuka J."/>
            <person name="Lagercrantz U."/>
            <person name="Lin S."/>
            <person name="Lindquist E."/>
            <person name="Lipzen A."/>
            <person name="Lu C."/>
            <person name="Luna E."/>
            <person name="Martienssen R."/>
            <person name="Minamino N."/>
            <person name="Mizutani M."/>
            <person name="Mizutani M."/>
            <person name="Mochizuki N."/>
            <person name="Monte I."/>
            <person name="Mosher R."/>
            <person name="Nagasaki H."/>
            <person name="Nakagami H."/>
            <person name="Naramoto S."/>
            <person name="Nishitani K."/>
            <person name="Ohtani M."/>
            <person name="Okamoto T."/>
            <person name="Okumura M."/>
            <person name="Phillips J."/>
            <person name="Pollak B."/>
            <person name="Reinders A."/>
            <person name="Roevekamp M."/>
            <person name="Sano R."/>
            <person name="Sawa S."/>
            <person name="Schmid M."/>
            <person name="Shirakawa M."/>
            <person name="Solano R."/>
            <person name="Spunde A."/>
            <person name="Suetsugu N."/>
            <person name="Sugano S."/>
            <person name="Sugiyama A."/>
            <person name="Sun R."/>
            <person name="Suzuki Y."/>
            <person name="Takenaka M."/>
            <person name="Takezawa D."/>
            <person name="Tomogane H."/>
            <person name="Tsuzuki M."/>
            <person name="Ueda T."/>
            <person name="Umeda M."/>
            <person name="Ward J."/>
            <person name="Watanabe Y."/>
            <person name="Yazaki K."/>
            <person name="Yokoyama R."/>
            <person name="Yoshitake Y."/>
            <person name="Yotsui I."/>
            <person name="Zachgo S."/>
            <person name="Schmutz J."/>
        </authorList>
    </citation>
    <scope>NUCLEOTIDE SEQUENCE [LARGE SCALE GENOMIC DNA]</scope>
    <source>
        <strain evidence="3">cv. B-3</strain>
    </source>
</reference>
<feature type="transmembrane region" description="Helical" evidence="1">
    <location>
        <begin position="161"/>
        <end position="179"/>
    </location>
</feature>
<dbReference type="PANTHER" id="PTHR46546:SF4">
    <property type="entry name" value="SHEWANELLA-LIKE PROTEIN PHOSPHATASE 1"/>
    <property type="match status" value="1"/>
</dbReference>
<evidence type="ECO:0008006" key="4">
    <source>
        <dbReference type="Google" id="ProtNLM"/>
    </source>
</evidence>
<protein>
    <recommendedName>
        <fullName evidence="4">Transmembrane protein</fullName>
    </recommendedName>
</protein>
<keyword evidence="1" id="KW-0812">Transmembrane</keyword>
<dbReference type="AlphaFoldDB" id="A0A397XYZ8"/>
<evidence type="ECO:0000313" key="3">
    <source>
        <dbReference type="Proteomes" id="UP000264353"/>
    </source>
</evidence>
<dbReference type="Proteomes" id="UP000264353">
    <property type="component" value="Chromosome A9"/>
</dbReference>
<organism evidence="2 3">
    <name type="scientific">Brassica campestris</name>
    <name type="common">Field mustard</name>
    <dbReference type="NCBI Taxonomy" id="3711"/>
    <lineage>
        <taxon>Eukaryota</taxon>
        <taxon>Viridiplantae</taxon>
        <taxon>Streptophyta</taxon>
        <taxon>Embryophyta</taxon>
        <taxon>Tracheophyta</taxon>
        <taxon>Spermatophyta</taxon>
        <taxon>Magnoliopsida</taxon>
        <taxon>eudicotyledons</taxon>
        <taxon>Gunneridae</taxon>
        <taxon>Pentapetalae</taxon>
        <taxon>rosids</taxon>
        <taxon>malvids</taxon>
        <taxon>Brassicales</taxon>
        <taxon>Brassicaceae</taxon>
        <taxon>Brassiceae</taxon>
        <taxon>Brassica</taxon>
    </lineage>
</organism>
<dbReference type="PANTHER" id="PTHR46546">
    <property type="entry name" value="SHEWANELLA-LIKE PROTEIN PHOSPHATASE 1"/>
    <property type="match status" value="1"/>
</dbReference>
<keyword evidence="1" id="KW-0472">Membrane</keyword>
<sequence length="366" mass="43318">MNRPKLTRETSDQDDYVWSILYSRETSDQDDYQLNRQVKFDLNCLEAVGAKAMVVGHTLSYQAVDVGMSSGALDSRPEVLEIRGDKARVIRRNWFIKEFQERDSDDWKKGFPSNQSGIDLRFNKEILGKIRKWKRWIDRCRAPIIIKVKSSNYKRVLDCDSSQYFGFGTGLIGDLWLILKFGTARSGKKELVFGGVFSFFIISFLSIGVLFGLMGIRKLILVLVLWIFVKFWNKIIFWCFWYFNLLGVIVHHQNGSVTWAQRCGNVRRLVCIRQIVSVGMVLWSVGKGLALYLGVWWYCLRVLQEWVRVDKLWWRPLRLRRWGERGLTWRLMEYTDWYTDGFDQQHEFEMVMEYERLQNFGFLVLL</sequence>